<dbReference type="OrthoDB" id="5587545at2"/>
<protein>
    <recommendedName>
        <fullName evidence="3">DUF1904 domain-containing protein</fullName>
    </recommendedName>
</protein>
<evidence type="ECO:0000313" key="2">
    <source>
        <dbReference type="Proteomes" id="UP000027318"/>
    </source>
</evidence>
<accession>A0A063Y4P0</accession>
<evidence type="ECO:0008006" key="3">
    <source>
        <dbReference type="Google" id="ProtNLM"/>
    </source>
</evidence>
<dbReference type="EMBL" id="JMSZ01000032">
    <property type="protein sequence ID" value="KDE39452.1"/>
    <property type="molecule type" value="Genomic_DNA"/>
</dbReference>
<evidence type="ECO:0000313" key="1">
    <source>
        <dbReference type="EMBL" id="KDE39452.1"/>
    </source>
</evidence>
<dbReference type="Proteomes" id="UP000027318">
    <property type="component" value="Unassembled WGS sequence"/>
</dbReference>
<dbReference type="Gene3D" id="3.30.429.10">
    <property type="entry name" value="Macrophage Migration Inhibitory Factor"/>
    <property type="match status" value="1"/>
</dbReference>
<dbReference type="InterPro" id="IPR015017">
    <property type="entry name" value="DUF1904"/>
</dbReference>
<dbReference type="InterPro" id="IPR014347">
    <property type="entry name" value="Tautomerase/MIF_sf"/>
</dbReference>
<reference evidence="1 2" key="1">
    <citation type="journal article" date="2005" name="Int. J. Syst. Evol. Microbiol.">
        <title>Nitrincola lacisaponensis gen. nov., sp. nov., a novel alkaliphilic bacterium isolated from an alkaline, saline lake.</title>
        <authorList>
            <person name="Dimitriu P.A."/>
            <person name="Shukla S.K."/>
            <person name="Conradt J."/>
            <person name="Marquez M.C."/>
            <person name="Ventosa A."/>
            <person name="Maglia A."/>
            <person name="Peyton B.M."/>
            <person name="Pinkart H.C."/>
            <person name="Mormile M.R."/>
        </authorList>
    </citation>
    <scope>NUCLEOTIDE SEQUENCE [LARGE SCALE GENOMIC DNA]</scope>
    <source>
        <strain evidence="1 2">4CA</strain>
    </source>
</reference>
<dbReference type="AlphaFoldDB" id="A0A063Y4P0"/>
<name>A0A063Y4P0_9GAMM</name>
<gene>
    <name evidence="1" type="ORF">ADINL_2581</name>
</gene>
<dbReference type="Pfam" id="PF08921">
    <property type="entry name" value="DUF1904"/>
    <property type="match status" value="1"/>
</dbReference>
<dbReference type="RefSeq" id="WP_036548544.1">
    <property type="nucleotide sequence ID" value="NZ_JMSZ01000032.1"/>
</dbReference>
<organism evidence="1 2">
    <name type="scientific">Nitrincola lacisaponensis</name>
    <dbReference type="NCBI Taxonomy" id="267850"/>
    <lineage>
        <taxon>Bacteria</taxon>
        <taxon>Pseudomonadati</taxon>
        <taxon>Pseudomonadota</taxon>
        <taxon>Gammaproteobacteria</taxon>
        <taxon>Oceanospirillales</taxon>
        <taxon>Oceanospirillaceae</taxon>
        <taxon>Nitrincola</taxon>
    </lineage>
</organism>
<dbReference type="SUPFAM" id="SSF55331">
    <property type="entry name" value="Tautomerase/MIF"/>
    <property type="match status" value="1"/>
</dbReference>
<proteinExistence type="predicted"/>
<dbReference type="STRING" id="267850.ADINL_2581"/>
<comment type="caution">
    <text evidence="1">The sequence shown here is derived from an EMBL/GenBank/DDBJ whole genome shotgun (WGS) entry which is preliminary data.</text>
</comment>
<sequence length="110" mass="12375">MPQLQFHGIDAHAIQHCSTQLVDDLCQAMDTTPDNFLLEVIQSTQILSGEVVTPFPFVDVRWFERGQSVRDQSAAVIAKHLNMAGYDPVEIIFTALEPHAYYENATHFGE</sequence>
<keyword evidence="2" id="KW-1185">Reference proteome</keyword>